<dbReference type="EMBL" id="CP042467">
    <property type="protein sequence ID" value="QED25711.1"/>
    <property type="molecule type" value="Genomic_DNA"/>
</dbReference>
<dbReference type="Proteomes" id="UP000321595">
    <property type="component" value="Chromosome"/>
</dbReference>
<feature type="binding site" evidence="9">
    <location>
        <position position="136"/>
    </location>
    <ligand>
        <name>L-histidine</name>
        <dbReference type="ChEBI" id="CHEBI:57595"/>
    </ligand>
</feature>
<comment type="pathway">
    <text evidence="2 8">Amino-acid biosynthesis; L-histidine biosynthesis; L-histidine from 5-phospho-alpha-D-ribose 1-diphosphate: step 1/9.</text>
</comment>
<dbReference type="SUPFAM" id="SSF55681">
    <property type="entry name" value="Class II aaRS and biotin synthetases"/>
    <property type="match status" value="1"/>
</dbReference>
<organism evidence="11 12">
    <name type="scientific">Microvenator marinus</name>
    <dbReference type="NCBI Taxonomy" id="2600177"/>
    <lineage>
        <taxon>Bacteria</taxon>
        <taxon>Deltaproteobacteria</taxon>
        <taxon>Bradymonadales</taxon>
        <taxon>Microvenatoraceae</taxon>
        <taxon>Microvenator</taxon>
    </lineage>
</organism>
<dbReference type="CDD" id="cd00773">
    <property type="entry name" value="HisRS-like_core"/>
    <property type="match status" value="1"/>
</dbReference>
<dbReference type="OrthoDB" id="9800814at2"/>
<dbReference type="RefSeq" id="WP_146956528.1">
    <property type="nucleotide sequence ID" value="NZ_CP042467.1"/>
</dbReference>
<feature type="binding site" evidence="9">
    <location>
        <position position="122"/>
    </location>
    <ligand>
        <name>L-histidine</name>
        <dbReference type="ChEBI" id="CHEBI:57595"/>
    </ligand>
</feature>
<dbReference type="Pfam" id="PF13393">
    <property type="entry name" value="tRNA-synt_His"/>
    <property type="match status" value="1"/>
</dbReference>
<evidence type="ECO:0000259" key="10">
    <source>
        <dbReference type="Pfam" id="PF13393"/>
    </source>
</evidence>
<dbReference type="KEGG" id="bbae:FRD01_00210"/>
<evidence type="ECO:0000256" key="3">
    <source>
        <dbReference type="ARBA" id="ARBA00005539"/>
    </source>
</evidence>
<keyword evidence="6 8" id="KW-0963">Cytoplasm</keyword>
<proteinExistence type="inferred from homology"/>
<dbReference type="GO" id="GO:0000105">
    <property type="term" value="P:L-histidine biosynthetic process"/>
    <property type="evidence" value="ECO:0007669"/>
    <property type="project" value="UniProtKB-UniRule"/>
</dbReference>
<keyword evidence="8" id="KW-0368">Histidine biosynthesis</keyword>
<comment type="similarity">
    <text evidence="3 8">Belongs to the class-II aminoacyl-tRNA synthetase family. HisZ subfamily.</text>
</comment>
<dbReference type="GO" id="GO:0004821">
    <property type="term" value="F:histidine-tRNA ligase activity"/>
    <property type="evidence" value="ECO:0007669"/>
    <property type="project" value="TreeGrafter"/>
</dbReference>
<dbReference type="AlphaFoldDB" id="A0A5B8XKT8"/>
<dbReference type="GO" id="GO:0006427">
    <property type="term" value="P:histidyl-tRNA aminoacylation"/>
    <property type="evidence" value="ECO:0007669"/>
    <property type="project" value="TreeGrafter"/>
</dbReference>
<protein>
    <recommendedName>
        <fullName evidence="5 8">ATP phosphoribosyltransferase regulatory subunit</fullName>
    </recommendedName>
</protein>
<keyword evidence="12" id="KW-1185">Reference proteome</keyword>
<dbReference type="InterPro" id="IPR041715">
    <property type="entry name" value="HisRS-like_core"/>
</dbReference>
<comment type="subcellular location">
    <subcellularLocation>
        <location evidence="1 8">Cytoplasm</location>
    </subcellularLocation>
</comment>
<feature type="binding site" evidence="9">
    <location>
        <begin position="90"/>
        <end position="92"/>
    </location>
    <ligand>
        <name>L-histidine</name>
        <dbReference type="ChEBI" id="CHEBI:57595"/>
    </ligand>
</feature>
<evidence type="ECO:0000256" key="2">
    <source>
        <dbReference type="ARBA" id="ARBA00004667"/>
    </source>
</evidence>
<accession>A0A5B8XKT8</accession>
<dbReference type="PANTHER" id="PTHR43707">
    <property type="entry name" value="HISTIDYL-TRNA SYNTHETASE"/>
    <property type="match status" value="1"/>
</dbReference>
<evidence type="ECO:0000256" key="9">
    <source>
        <dbReference type="PIRSR" id="PIRSR001549-1"/>
    </source>
</evidence>
<evidence type="ECO:0000313" key="12">
    <source>
        <dbReference type="Proteomes" id="UP000321595"/>
    </source>
</evidence>
<evidence type="ECO:0000256" key="7">
    <source>
        <dbReference type="ARBA" id="ARBA00025246"/>
    </source>
</evidence>
<comment type="miscellaneous">
    <text evidence="8">This function is generally fulfilled by the C-terminal part of HisG, which is missing in some bacteria such as this one.</text>
</comment>
<dbReference type="PIRSF" id="PIRSF001549">
    <property type="entry name" value="His-tRNA_synth"/>
    <property type="match status" value="1"/>
</dbReference>
<dbReference type="InterPro" id="IPR045864">
    <property type="entry name" value="aa-tRNA-synth_II/BPL/LPL"/>
</dbReference>
<dbReference type="PANTHER" id="PTHR43707:SF1">
    <property type="entry name" value="HISTIDINE--TRNA LIGASE, MITOCHONDRIAL-RELATED"/>
    <property type="match status" value="1"/>
</dbReference>
<comment type="function">
    <text evidence="7 8">Required for the first step of histidine biosynthesis. May allow the feedback regulation of ATP phosphoribosyltransferase activity by histidine.</text>
</comment>
<dbReference type="UniPathway" id="UPA00031">
    <property type="reaction ID" value="UER00006"/>
</dbReference>
<feature type="domain" description="Class II Histidinyl-tRNA synthetase (HisRS)-like catalytic core" evidence="10">
    <location>
        <begin position="26"/>
        <end position="332"/>
    </location>
</feature>
<evidence type="ECO:0000256" key="8">
    <source>
        <dbReference type="HAMAP-Rule" id="MF_00125"/>
    </source>
</evidence>
<gene>
    <name evidence="8" type="primary">hisZ</name>
    <name evidence="11" type="ORF">FRD01_00210</name>
</gene>
<dbReference type="InterPro" id="IPR004517">
    <property type="entry name" value="HisZ"/>
</dbReference>
<feature type="binding site" evidence="9">
    <location>
        <begin position="286"/>
        <end position="287"/>
    </location>
    <ligand>
        <name>L-histidine</name>
        <dbReference type="ChEBI" id="CHEBI:57595"/>
    </ligand>
</feature>
<dbReference type="InterPro" id="IPR004516">
    <property type="entry name" value="HisRS/HisZ"/>
</dbReference>
<reference evidence="11 12" key="1">
    <citation type="submission" date="2019-08" db="EMBL/GenBank/DDBJ databases">
        <authorList>
            <person name="Liang Q."/>
        </authorList>
    </citation>
    <scope>NUCLEOTIDE SEQUENCE [LARGE SCALE GENOMIC DNA]</scope>
    <source>
        <strain evidence="11 12">V1718</strain>
    </source>
</reference>
<keyword evidence="8" id="KW-0028">Amino-acid biosynthesis</keyword>
<evidence type="ECO:0000256" key="6">
    <source>
        <dbReference type="ARBA" id="ARBA00022490"/>
    </source>
</evidence>
<feature type="binding site" evidence="9">
    <location>
        <position position="140"/>
    </location>
    <ligand>
        <name>L-histidine</name>
        <dbReference type="ChEBI" id="CHEBI:57595"/>
    </ligand>
</feature>
<sequence length="385" mass="42245">MSLKAPHFELSDTAMAEIPFLAPALDQSVSARRIITGQAMRVFAGWGYKEAQVPLIDYFDTIKRGLDQDAVERSFRFVDRSGNVMMIRTDVTPAIAKMAAYQLSSGHTHPPLRISYASKIVRLDRSAQRSALENYQLGVELIGVPGLLGEIEVFLIALESLEKLGVPDFQFNVTDHGIARHLITATGAPNRIRESVHEAIVARDPSGVRRILKRLGTRERFVDAVAKLADFEGGLHQLAEIQELIPEDQNLHKRLDNLRHLLATLSALGYRKHIRLDMAELAGASYYTGIAFNIVSESAGRSLGRGGRYDDLVGVFGPRLPAAGFSLTSEAVVDSVPVAMLHAQQVKGAEEAVIISEEDMIGGFQKAISRRQDGQSARIVRGADR</sequence>
<name>A0A5B8XKT8_9DELT</name>
<dbReference type="HAMAP" id="MF_00125">
    <property type="entry name" value="HisZ"/>
    <property type="match status" value="1"/>
</dbReference>
<evidence type="ECO:0000256" key="5">
    <source>
        <dbReference type="ARBA" id="ARBA00020397"/>
    </source>
</evidence>
<evidence type="ECO:0000256" key="4">
    <source>
        <dbReference type="ARBA" id="ARBA00011496"/>
    </source>
</evidence>
<dbReference type="Gene3D" id="3.30.930.10">
    <property type="entry name" value="Bira Bifunctional Protein, Domain 2"/>
    <property type="match status" value="1"/>
</dbReference>
<dbReference type="GO" id="GO:0005737">
    <property type="term" value="C:cytoplasm"/>
    <property type="evidence" value="ECO:0007669"/>
    <property type="project" value="UniProtKB-SubCell"/>
</dbReference>
<evidence type="ECO:0000313" key="11">
    <source>
        <dbReference type="EMBL" id="QED25711.1"/>
    </source>
</evidence>
<evidence type="ECO:0000256" key="1">
    <source>
        <dbReference type="ARBA" id="ARBA00004496"/>
    </source>
</evidence>
<comment type="subunit">
    <text evidence="4 8">Heteromultimer composed of HisG and HisZ subunits.</text>
</comment>